<sequence>MDEMQRRREMMVRCQLADRGIDDPAILAAFRNVPRHRFVSEDLREDAYDDGPLPIGEGQTISQPFIVAQMIAAARIGPGSHVLEIGAGSGYAAAILARLAASVIAIERHEALATEAKRRIDALGLRNCTMLAGDGMAGRLAAAPFDAILVAARDAEVPERQKDVADLQIVEGR</sequence>
<evidence type="ECO:0000256" key="4">
    <source>
        <dbReference type="ARBA" id="ARBA00013346"/>
    </source>
</evidence>
<dbReference type="RefSeq" id="WP_160685396.1">
    <property type="nucleotide sequence ID" value="NZ_WTYW01000006.1"/>
</dbReference>
<keyword evidence="8" id="KW-0949">S-adenosyl-L-methionine</keyword>
<evidence type="ECO:0000256" key="2">
    <source>
        <dbReference type="ARBA" id="ARBA00005369"/>
    </source>
</evidence>
<gene>
    <name evidence="12" type="ORF">GRI38_13780</name>
</gene>
<dbReference type="GO" id="GO:0004719">
    <property type="term" value="F:protein-L-isoaspartate (D-aspartate) O-methyltransferase activity"/>
    <property type="evidence" value="ECO:0007669"/>
    <property type="project" value="UniProtKB-EC"/>
</dbReference>
<protein>
    <recommendedName>
        <fullName evidence="4">Protein-L-isoaspartate O-methyltransferase</fullName>
        <ecNumber evidence="3">2.1.1.77</ecNumber>
    </recommendedName>
    <alternativeName>
        <fullName evidence="11">L-isoaspartyl protein carboxyl methyltransferase</fullName>
    </alternativeName>
    <alternativeName>
        <fullName evidence="9">Protein L-isoaspartyl methyltransferase</fullName>
    </alternativeName>
    <alternativeName>
        <fullName evidence="10">Protein-beta-aspartate methyltransferase</fullName>
    </alternativeName>
</protein>
<dbReference type="SUPFAM" id="SSF53335">
    <property type="entry name" value="S-adenosyl-L-methionine-dependent methyltransferases"/>
    <property type="match status" value="1"/>
</dbReference>
<name>A0A844ZH39_9SPHN</name>
<dbReference type="PANTHER" id="PTHR11579">
    <property type="entry name" value="PROTEIN-L-ISOASPARTATE O-METHYLTRANSFERASE"/>
    <property type="match status" value="1"/>
</dbReference>
<dbReference type="Proteomes" id="UP000433104">
    <property type="component" value="Unassembled WGS sequence"/>
</dbReference>
<dbReference type="InterPro" id="IPR029063">
    <property type="entry name" value="SAM-dependent_MTases_sf"/>
</dbReference>
<evidence type="ECO:0000256" key="8">
    <source>
        <dbReference type="ARBA" id="ARBA00022691"/>
    </source>
</evidence>
<dbReference type="CDD" id="cd02440">
    <property type="entry name" value="AdoMet_MTases"/>
    <property type="match status" value="1"/>
</dbReference>
<dbReference type="InterPro" id="IPR000682">
    <property type="entry name" value="PCMT"/>
</dbReference>
<evidence type="ECO:0000313" key="13">
    <source>
        <dbReference type="Proteomes" id="UP000433104"/>
    </source>
</evidence>
<dbReference type="EMBL" id="WTYW01000006">
    <property type="protein sequence ID" value="MXO87098.1"/>
    <property type="molecule type" value="Genomic_DNA"/>
</dbReference>
<dbReference type="Gene3D" id="3.40.50.150">
    <property type="entry name" value="Vaccinia Virus protein VP39"/>
    <property type="match status" value="1"/>
</dbReference>
<comment type="similarity">
    <text evidence="2">Belongs to the methyltransferase superfamily. L-isoaspartyl/D-aspartyl protein methyltransferase family.</text>
</comment>
<dbReference type="GO" id="GO:0005737">
    <property type="term" value="C:cytoplasm"/>
    <property type="evidence" value="ECO:0007669"/>
    <property type="project" value="UniProtKB-SubCell"/>
</dbReference>
<proteinExistence type="inferred from homology"/>
<evidence type="ECO:0000256" key="10">
    <source>
        <dbReference type="ARBA" id="ARBA00031323"/>
    </source>
</evidence>
<keyword evidence="13" id="KW-1185">Reference proteome</keyword>
<keyword evidence="7 12" id="KW-0808">Transferase</keyword>
<comment type="caution">
    <text evidence="12">The sequence shown here is derived from an EMBL/GenBank/DDBJ whole genome shotgun (WGS) entry which is preliminary data.</text>
</comment>
<keyword evidence="6 12" id="KW-0489">Methyltransferase</keyword>
<dbReference type="OrthoDB" id="9810066at2"/>
<evidence type="ECO:0000256" key="1">
    <source>
        <dbReference type="ARBA" id="ARBA00004496"/>
    </source>
</evidence>
<accession>A0A844ZH39</accession>
<organism evidence="12 13">
    <name type="scientific">Parapontixanthobacter aurantiacus</name>
    <dbReference type="NCBI Taxonomy" id="1463599"/>
    <lineage>
        <taxon>Bacteria</taxon>
        <taxon>Pseudomonadati</taxon>
        <taxon>Pseudomonadota</taxon>
        <taxon>Alphaproteobacteria</taxon>
        <taxon>Sphingomonadales</taxon>
        <taxon>Erythrobacteraceae</taxon>
        <taxon>Parapontixanthobacter</taxon>
    </lineage>
</organism>
<comment type="subcellular location">
    <subcellularLocation>
        <location evidence="1">Cytoplasm</location>
    </subcellularLocation>
</comment>
<dbReference type="EC" id="2.1.1.77" evidence="3"/>
<dbReference type="GO" id="GO:0032259">
    <property type="term" value="P:methylation"/>
    <property type="evidence" value="ECO:0007669"/>
    <property type="project" value="UniProtKB-KW"/>
</dbReference>
<dbReference type="PANTHER" id="PTHR11579:SF0">
    <property type="entry name" value="PROTEIN-L-ISOASPARTATE(D-ASPARTATE) O-METHYLTRANSFERASE"/>
    <property type="match status" value="1"/>
</dbReference>
<dbReference type="AlphaFoldDB" id="A0A844ZH39"/>
<evidence type="ECO:0000256" key="6">
    <source>
        <dbReference type="ARBA" id="ARBA00022603"/>
    </source>
</evidence>
<evidence type="ECO:0000313" key="12">
    <source>
        <dbReference type="EMBL" id="MXO87098.1"/>
    </source>
</evidence>
<keyword evidence="5" id="KW-0963">Cytoplasm</keyword>
<evidence type="ECO:0000256" key="9">
    <source>
        <dbReference type="ARBA" id="ARBA00030757"/>
    </source>
</evidence>
<evidence type="ECO:0000256" key="5">
    <source>
        <dbReference type="ARBA" id="ARBA00022490"/>
    </source>
</evidence>
<evidence type="ECO:0000256" key="11">
    <source>
        <dbReference type="ARBA" id="ARBA00031350"/>
    </source>
</evidence>
<evidence type="ECO:0000256" key="7">
    <source>
        <dbReference type="ARBA" id="ARBA00022679"/>
    </source>
</evidence>
<reference evidence="12 13" key="1">
    <citation type="submission" date="2019-12" db="EMBL/GenBank/DDBJ databases">
        <title>Genomic-based taxomic classification of the family Erythrobacteraceae.</title>
        <authorList>
            <person name="Xu L."/>
        </authorList>
    </citation>
    <scope>NUCLEOTIDE SEQUENCE [LARGE SCALE GENOMIC DNA]</scope>
    <source>
        <strain evidence="12 13">MCCC 1A09962</strain>
    </source>
</reference>
<evidence type="ECO:0000256" key="3">
    <source>
        <dbReference type="ARBA" id="ARBA00011890"/>
    </source>
</evidence>
<dbReference type="Pfam" id="PF01135">
    <property type="entry name" value="PCMT"/>
    <property type="match status" value="1"/>
</dbReference>